<dbReference type="STRING" id="1192866.LEP1GSC133_2382"/>
<proteinExistence type="predicted"/>
<organism evidence="1 2">
    <name type="scientific">Leptospira borgpetersenii serovar Pomona str. 200901868</name>
    <dbReference type="NCBI Taxonomy" id="1192866"/>
    <lineage>
        <taxon>Bacteria</taxon>
        <taxon>Pseudomonadati</taxon>
        <taxon>Spirochaetota</taxon>
        <taxon>Spirochaetia</taxon>
        <taxon>Leptospirales</taxon>
        <taxon>Leptospiraceae</taxon>
        <taxon>Leptospira</taxon>
    </lineage>
</organism>
<accession>M6VZ31</accession>
<evidence type="ECO:0000313" key="1">
    <source>
        <dbReference type="EMBL" id="EMO62050.1"/>
    </source>
</evidence>
<dbReference type="AlphaFoldDB" id="M6VZ31"/>
<dbReference type="EMBL" id="AKWF02000089">
    <property type="protein sequence ID" value="EMO62050.1"/>
    <property type="molecule type" value="Genomic_DNA"/>
</dbReference>
<protein>
    <submittedName>
        <fullName evidence="1">Uncharacterized protein</fullName>
    </submittedName>
</protein>
<comment type="caution">
    <text evidence="1">The sequence shown here is derived from an EMBL/GenBank/DDBJ whole genome shotgun (WGS) entry which is preliminary data.</text>
</comment>
<name>M6VZ31_LEPBO</name>
<gene>
    <name evidence="1" type="ORF">LEP1GSC133_2382</name>
</gene>
<reference evidence="1 2" key="1">
    <citation type="submission" date="2013-01" db="EMBL/GenBank/DDBJ databases">
        <authorList>
            <person name="Harkins D.M."/>
            <person name="Durkin A.S."/>
            <person name="Brinkac L.M."/>
            <person name="Haft D.H."/>
            <person name="Selengut J.D."/>
            <person name="Sanka R."/>
            <person name="DePew J."/>
            <person name="Purushe J."/>
            <person name="Picardeau M."/>
            <person name="Werts C."/>
            <person name="Goarant C."/>
            <person name="Vinetz J.M."/>
            <person name="Sutton G.G."/>
            <person name="Nierman W.C."/>
            <person name="Fouts D.E."/>
        </authorList>
    </citation>
    <scope>NUCLEOTIDE SEQUENCE [LARGE SCALE GENOMIC DNA]</scope>
    <source>
        <strain evidence="1 2">200901868</strain>
    </source>
</reference>
<sequence>MRLDLSDKVNWGFGMRCKKVWTNPFFQRILFFPQGQLKISITYQMSVFEIVSSKNGDQPYFSLQFLRNL</sequence>
<evidence type="ECO:0000313" key="2">
    <source>
        <dbReference type="Proteomes" id="UP000012159"/>
    </source>
</evidence>
<dbReference type="Proteomes" id="UP000012159">
    <property type="component" value="Unassembled WGS sequence"/>
</dbReference>